<dbReference type="InterPro" id="IPR017317">
    <property type="entry name" value="Pept_S8_subtilisin_bacteroid-2"/>
</dbReference>
<dbReference type="Pfam" id="PF18962">
    <property type="entry name" value="Por_Secre_tail"/>
    <property type="match status" value="1"/>
</dbReference>
<dbReference type="InterPro" id="IPR023828">
    <property type="entry name" value="Peptidase_S8_Ser-AS"/>
</dbReference>
<dbReference type="PROSITE" id="PS51892">
    <property type="entry name" value="SUBTILASE"/>
    <property type="match status" value="1"/>
</dbReference>
<name>A0A364RGC3_9BACT</name>
<feature type="chain" id="PRO_5016786301" evidence="7">
    <location>
        <begin position="28"/>
        <end position="559"/>
    </location>
</feature>
<evidence type="ECO:0000256" key="1">
    <source>
        <dbReference type="ARBA" id="ARBA00011073"/>
    </source>
</evidence>
<dbReference type="PANTHER" id="PTHR43399">
    <property type="entry name" value="SUBTILISIN-RELATED"/>
    <property type="match status" value="1"/>
</dbReference>
<dbReference type="InterPro" id="IPR026444">
    <property type="entry name" value="Secre_tail"/>
</dbReference>
<evidence type="ECO:0000256" key="6">
    <source>
        <dbReference type="RuleBase" id="RU003355"/>
    </source>
</evidence>
<dbReference type="PROSITE" id="PS00138">
    <property type="entry name" value="SUBTILASE_SER"/>
    <property type="match status" value="1"/>
</dbReference>
<dbReference type="Gene3D" id="3.40.50.200">
    <property type="entry name" value="Peptidase S8/S53 domain"/>
    <property type="match status" value="1"/>
</dbReference>
<dbReference type="NCBIfam" id="TIGR04183">
    <property type="entry name" value="Por_Secre_tail"/>
    <property type="match status" value="1"/>
</dbReference>
<dbReference type="EMBL" id="QMDV01000002">
    <property type="protein sequence ID" value="RAU83333.1"/>
    <property type="molecule type" value="Genomic_DNA"/>
</dbReference>
<evidence type="ECO:0000256" key="3">
    <source>
        <dbReference type="ARBA" id="ARBA00022801"/>
    </source>
</evidence>
<comment type="similarity">
    <text evidence="1 5 6">Belongs to the peptidase S8 family.</text>
</comment>
<dbReference type="PROSITE" id="PS00136">
    <property type="entry name" value="SUBTILASE_ASP"/>
    <property type="match status" value="1"/>
</dbReference>
<proteinExistence type="inferred from homology"/>
<evidence type="ECO:0000313" key="10">
    <source>
        <dbReference type="EMBL" id="RAU83333.1"/>
    </source>
</evidence>
<feature type="domain" description="Secretion system C-terminal sorting" evidence="9">
    <location>
        <begin position="483"/>
        <end position="552"/>
    </location>
</feature>
<reference evidence="10 11" key="1">
    <citation type="submission" date="2018-06" db="EMBL/GenBank/DDBJ databases">
        <authorList>
            <person name="Liu Z.-W."/>
        </authorList>
    </citation>
    <scope>NUCLEOTIDE SEQUENCE [LARGE SCALE GENOMIC DNA]</scope>
    <source>
        <strain evidence="10 11">2b14</strain>
    </source>
</reference>
<keyword evidence="3 5" id="KW-0378">Hydrolase</keyword>
<keyword evidence="7" id="KW-0732">Signal</keyword>
<protein>
    <submittedName>
        <fullName evidence="10">Peptidase S8</fullName>
    </submittedName>
</protein>
<keyword evidence="11" id="KW-1185">Reference proteome</keyword>
<dbReference type="PANTHER" id="PTHR43399:SF4">
    <property type="entry name" value="CELL WALL-ASSOCIATED PROTEASE"/>
    <property type="match status" value="1"/>
</dbReference>
<dbReference type="PIRSF" id="PIRSF037903">
    <property type="entry name" value="Subtilisin_rel_GFO_2223"/>
    <property type="match status" value="1"/>
</dbReference>
<evidence type="ECO:0000259" key="9">
    <source>
        <dbReference type="Pfam" id="PF18962"/>
    </source>
</evidence>
<dbReference type="GO" id="GO:0006508">
    <property type="term" value="P:proteolysis"/>
    <property type="evidence" value="ECO:0007669"/>
    <property type="project" value="UniProtKB-KW"/>
</dbReference>
<dbReference type="SUPFAM" id="SSF52743">
    <property type="entry name" value="Subtilisin-like"/>
    <property type="match status" value="1"/>
</dbReference>
<feature type="active site" description="Charge relay system" evidence="5">
    <location>
        <position position="195"/>
    </location>
</feature>
<feature type="domain" description="Peptidase S8/S53" evidence="8">
    <location>
        <begin position="186"/>
        <end position="459"/>
    </location>
</feature>
<dbReference type="InterPro" id="IPR000209">
    <property type="entry name" value="Peptidase_S8/S53_dom"/>
</dbReference>
<reference evidence="10 11" key="2">
    <citation type="submission" date="2018-07" db="EMBL/GenBank/DDBJ databases">
        <title>Pontibacter sp. 2b14 genomic sequence and assembly.</title>
        <authorList>
            <person name="Du Z.-J."/>
        </authorList>
    </citation>
    <scope>NUCLEOTIDE SEQUENCE [LARGE SCALE GENOMIC DNA]</scope>
    <source>
        <strain evidence="10 11">2b14</strain>
    </source>
</reference>
<dbReference type="AlphaFoldDB" id="A0A364RGC3"/>
<sequence>MLTEKNNMNKLLFLVSILIILAKGAMAQGTNEPGKQKYLVYFKDKAGTPYTLQEPEKFLSPKSIARRSRQQIALTTRDLPVNPAYISGIKQLGIEVWYSSRWFNAAVIACTPTELEDIQQLTYVQGSRVLNRLRTPVVEKADSKINETYTLASLAPIPANSKEYGLSFHQANMLGAVDLHTARFTGEGMTIAVLDAGFPGVNTIPAFAHLFQNNQLKGTFDFVQKKENVYNASSHGTSVLSTMGAYEPNKIIGTAYNANYLLLRTEDAASEHHIEEINWLLAAEYADSAGADVINSSLGYSLFDAPSVSYTYQQMDGNTTLVAKAADIAAATGMLVVVSAGNDGTKPWRYIASPADADSVLAVGAVDSLGVKAAFSSFGPTADGQVKPDVVALGQNAYVLNQNGTLVKSNGTSFSGPIIAGFAASLWQANASKTNREMIQLIRQLGSQATAPDNALGYGIPKYKKNVTGLPDLLIEKGIYITNPVGKDKIALSYSEEWSKQAITVSVFDVTGKLVFTQQLTPGTKQQILALDPQLLQKGVYLCRIRSGNMAETLRFVKL</sequence>
<gene>
    <name evidence="10" type="ORF">DP923_08995</name>
</gene>
<organism evidence="10 11">
    <name type="scientific">Pontibacter arcticus</name>
    <dbReference type="NCBI Taxonomy" id="2080288"/>
    <lineage>
        <taxon>Bacteria</taxon>
        <taxon>Pseudomonadati</taxon>
        <taxon>Bacteroidota</taxon>
        <taxon>Cytophagia</taxon>
        <taxon>Cytophagales</taxon>
        <taxon>Hymenobacteraceae</taxon>
        <taxon>Pontibacter</taxon>
    </lineage>
</organism>
<dbReference type="CDD" id="cd07493">
    <property type="entry name" value="Peptidases_S8_9"/>
    <property type="match status" value="1"/>
</dbReference>
<evidence type="ECO:0000256" key="5">
    <source>
        <dbReference type="PROSITE-ProRule" id="PRU01240"/>
    </source>
</evidence>
<feature type="signal peptide" evidence="7">
    <location>
        <begin position="1"/>
        <end position="27"/>
    </location>
</feature>
<dbReference type="InterPro" id="IPR023827">
    <property type="entry name" value="Peptidase_S8_Asp-AS"/>
</dbReference>
<evidence type="ECO:0000259" key="8">
    <source>
        <dbReference type="Pfam" id="PF00082"/>
    </source>
</evidence>
<feature type="active site" description="Charge relay system" evidence="5">
    <location>
        <position position="235"/>
    </location>
</feature>
<dbReference type="Pfam" id="PF00082">
    <property type="entry name" value="Peptidase_S8"/>
    <property type="match status" value="1"/>
</dbReference>
<evidence type="ECO:0000256" key="2">
    <source>
        <dbReference type="ARBA" id="ARBA00022670"/>
    </source>
</evidence>
<dbReference type="PRINTS" id="PR00723">
    <property type="entry name" value="SUBTILISIN"/>
</dbReference>
<comment type="caution">
    <text evidence="10">The sequence shown here is derived from an EMBL/GenBank/DDBJ whole genome shotgun (WGS) entry which is preliminary data.</text>
</comment>
<dbReference type="InterPro" id="IPR036852">
    <property type="entry name" value="Peptidase_S8/S53_dom_sf"/>
</dbReference>
<accession>A0A364RGC3</accession>
<dbReference type="Proteomes" id="UP000251692">
    <property type="component" value="Unassembled WGS sequence"/>
</dbReference>
<keyword evidence="4 5" id="KW-0720">Serine protease</keyword>
<evidence type="ECO:0000313" key="11">
    <source>
        <dbReference type="Proteomes" id="UP000251692"/>
    </source>
</evidence>
<dbReference type="InterPro" id="IPR015500">
    <property type="entry name" value="Peptidase_S8_subtilisin-rel"/>
</dbReference>
<keyword evidence="2 5" id="KW-0645">Protease</keyword>
<dbReference type="GO" id="GO:0004252">
    <property type="term" value="F:serine-type endopeptidase activity"/>
    <property type="evidence" value="ECO:0007669"/>
    <property type="project" value="UniProtKB-UniRule"/>
</dbReference>
<dbReference type="InterPro" id="IPR051048">
    <property type="entry name" value="Peptidase_S8/S53_subtilisin"/>
</dbReference>
<feature type="active site" description="Charge relay system" evidence="5">
    <location>
        <position position="413"/>
    </location>
</feature>
<evidence type="ECO:0000256" key="4">
    <source>
        <dbReference type="ARBA" id="ARBA00022825"/>
    </source>
</evidence>
<evidence type="ECO:0000256" key="7">
    <source>
        <dbReference type="SAM" id="SignalP"/>
    </source>
</evidence>